<dbReference type="CTD" id="66058053"/>
<evidence type="ECO:0000313" key="4">
    <source>
        <dbReference type="Proteomes" id="UP000006672"/>
    </source>
</evidence>
<dbReference type="KEGG" id="bmy:BM_BM14360"/>
<dbReference type="OMA" id="TSKMEYD"/>
<protein>
    <submittedName>
        <fullName evidence="2 5">Bm14360</fullName>
    </submittedName>
</protein>
<dbReference type="WBParaSite" id="Bm14360.1">
    <property type="protein sequence ID" value="Bm14360.1"/>
    <property type="gene ID" value="WBGene00234621"/>
</dbReference>
<reference evidence="3" key="3">
    <citation type="submission" date="2019-04" db="EMBL/GenBank/DDBJ databases">
        <authorList>
            <person name="Howe K."/>
            <person name="Paulini M."/>
            <person name="Williams G."/>
        </authorList>
    </citation>
    <scope>NUCLEOTIDE SEQUENCE [LARGE SCALE GENOMIC DNA]</scope>
    <source>
        <strain evidence="3">FR3</strain>
    </source>
</reference>
<evidence type="ECO:0000256" key="1">
    <source>
        <dbReference type="SAM" id="Phobius"/>
    </source>
</evidence>
<keyword evidence="1" id="KW-0812">Transmembrane</keyword>
<keyword evidence="4" id="KW-1185">Reference proteome</keyword>
<dbReference type="GeneID" id="66058053"/>
<evidence type="ECO:0000313" key="6">
    <source>
        <dbReference type="WormBase" id="Bm14360"/>
    </source>
</evidence>
<dbReference type="RefSeq" id="XP_042936167.1">
    <property type="nucleotide sequence ID" value="XM_043080233.1"/>
</dbReference>
<keyword evidence="1" id="KW-0472">Membrane</keyword>
<proteinExistence type="predicted"/>
<keyword evidence="1" id="KW-1133">Transmembrane helix</keyword>
<evidence type="ECO:0000313" key="3">
    <source>
        <dbReference type="EMBL" id="VIO96172.1"/>
    </source>
</evidence>
<reference evidence="2" key="2">
    <citation type="submission" date="2012-12" db="EMBL/GenBank/DDBJ databases">
        <authorList>
            <person name="Gao Y.W."/>
            <person name="Fan S.T."/>
            <person name="Sun H.T."/>
            <person name="Wang Z."/>
            <person name="Gao X.L."/>
            <person name="Li Y.G."/>
            <person name="Wang T.C."/>
            <person name="Zhang K."/>
            <person name="Xu W.W."/>
            <person name="Yu Z.J."/>
            <person name="Xia X.Z."/>
        </authorList>
    </citation>
    <scope>NUCLEOTIDE SEQUENCE</scope>
    <source>
        <strain evidence="2">FR3</strain>
    </source>
</reference>
<reference evidence="5" key="4">
    <citation type="submission" date="2019-12" db="UniProtKB">
        <authorList>
            <consortium name="WormBaseParasite"/>
        </authorList>
    </citation>
    <scope>IDENTIFICATION</scope>
</reference>
<dbReference type="WormBase" id="Bm14360">
    <property type="protein sequence ID" value="BM28472"/>
    <property type="gene ID" value="WBGene00234621"/>
</dbReference>
<accession>A0A0J9Y584</accession>
<feature type="transmembrane region" description="Helical" evidence="1">
    <location>
        <begin position="55"/>
        <end position="79"/>
    </location>
</feature>
<dbReference type="Proteomes" id="UP000006672">
    <property type="component" value="Unassembled WGS sequence"/>
</dbReference>
<dbReference type="EMBL" id="CAAKNF010000194">
    <property type="protein sequence ID" value="VIO96172.1"/>
    <property type="molecule type" value="Genomic_DNA"/>
</dbReference>
<evidence type="ECO:0000313" key="5">
    <source>
        <dbReference type="WBParaSite" id="Bm14360.1"/>
    </source>
</evidence>
<evidence type="ECO:0000313" key="2">
    <source>
        <dbReference type="EMBL" id="CDQ02069.1"/>
    </source>
</evidence>
<sequence>MIESVGSKFFKSITETADDLGGRFEIAFTNFSNKITENADILASEFISLSSLIKIVLSILIILLLLIIFKYLTLGTLFLKNRWLGRHNQLSEAQFLIFITPVKVEIESATLKKQYDSLTTVLQLRATTSDGQFLSKFLKKMKCQNEDQLR</sequence>
<dbReference type="EMBL" id="LN857024">
    <property type="protein sequence ID" value="CDQ02069.1"/>
    <property type="molecule type" value="Genomic_DNA"/>
</dbReference>
<gene>
    <name evidence="2 5 6" type="ORF">Bm14360</name>
    <name evidence="3" type="ORF">BM_BM14360</name>
    <name evidence="2" type="ORF">BM_Bm14360</name>
</gene>
<dbReference type="OrthoDB" id="5826262at2759"/>
<accession>A0A4E9FI16</accession>
<organism evidence="2">
    <name type="scientific">Brugia malayi</name>
    <name type="common">Filarial nematode worm</name>
    <dbReference type="NCBI Taxonomy" id="6279"/>
    <lineage>
        <taxon>Eukaryota</taxon>
        <taxon>Metazoa</taxon>
        <taxon>Ecdysozoa</taxon>
        <taxon>Nematoda</taxon>
        <taxon>Chromadorea</taxon>
        <taxon>Rhabditida</taxon>
        <taxon>Spirurina</taxon>
        <taxon>Spiruromorpha</taxon>
        <taxon>Filarioidea</taxon>
        <taxon>Onchocercidae</taxon>
        <taxon>Brugia</taxon>
    </lineage>
</organism>
<reference evidence="2 4" key="1">
    <citation type="journal article" date="2007" name="Science">
        <title>Draft genome of the filarial nematode parasite Brugia malayi.</title>
        <authorList>
            <person name="Ghedin E."/>
            <person name="Wang S."/>
            <person name="Spiro D."/>
            <person name="Caler E."/>
            <person name="Zhao Q."/>
            <person name="Crabtree J."/>
            <person name="Allen J.E."/>
            <person name="Delcher A.L."/>
            <person name="Guiliano D.B."/>
            <person name="Miranda-Saavedra D."/>
            <person name="Angiuoli S.V."/>
            <person name="Creasy T."/>
            <person name="Amedeo P."/>
            <person name="Haas B."/>
            <person name="El-Sayed N.M."/>
            <person name="Wortman J.R."/>
            <person name="Feldblyum T."/>
            <person name="Tallon L."/>
            <person name="Schatz M."/>
            <person name="Shumway M."/>
            <person name="Koo H."/>
            <person name="Salzberg S.L."/>
            <person name="Schobel S."/>
            <person name="Pertea M."/>
            <person name="Pop M."/>
            <person name="White O."/>
            <person name="Barton G.J."/>
            <person name="Carlow C.K."/>
            <person name="Crawford M.J."/>
            <person name="Daub J."/>
            <person name="Dimmic M.W."/>
            <person name="Estes C.F."/>
            <person name="Foster J.M."/>
            <person name="Ganatra M."/>
            <person name="Gregory W.F."/>
            <person name="Johnson N.M."/>
            <person name="Jin J."/>
            <person name="Komuniecki R."/>
            <person name="Korf I."/>
            <person name="Kumar S."/>
            <person name="Laney S."/>
            <person name="Li B.W."/>
            <person name="Li W."/>
            <person name="Lindblom T.H."/>
            <person name="Lustigman S."/>
            <person name="Ma D."/>
            <person name="Maina C.V."/>
            <person name="Martin D.M."/>
            <person name="McCarter J.P."/>
            <person name="McReynolds L."/>
            <person name="Mitreva M."/>
            <person name="Nutman T.B."/>
            <person name="Parkinson J."/>
            <person name="Peregrin-Alvarez J.M."/>
            <person name="Poole C."/>
            <person name="Ren Q."/>
            <person name="Saunders L."/>
            <person name="Sluder A.E."/>
            <person name="Smith K."/>
            <person name="Stanke M."/>
            <person name="Unnasch T.R."/>
            <person name="Ware J."/>
            <person name="Wei A.D."/>
            <person name="Weil G."/>
            <person name="Williams D.J."/>
            <person name="Zhang Y."/>
            <person name="Williams S.A."/>
            <person name="Fraser-Liggett C."/>
            <person name="Slatko B."/>
            <person name="Blaxter M.L."/>
            <person name="Scott A.L."/>
        </authorList>
    </citation>
    <scope>NUCLEOTIDE SEQUENCE</scope>
    <source>
        <strain evidence="2 4">FR3</strain>
    </source>
</reference>
<dbReference type="AlphaFoldDB" id="A0A0J9Y584"/>
<name>A0A0J9Y584_BRUMA</name>